<dbReference type="GeneTree" id="ENSGT00940000162767"/>
<dbReference type="AlphaFoldDB" id="A0A2K6G483"/>
<evidence type="ECO:0000256" key="4">
    <source>
        <dbReference type="ARBA" id="ARBA00022448"/>
    </source>
</evidence>
<proteinExistence type="inferred from homology"/>
<comment type="function">
    <text evidence="10">May function in nuclear protein import as nuclear transport receptor.</text>
</comment>
<evidence type="ECO:0000256" key="10">
    <source>
        <dbReference type="ARBA" id="ARBA00057287"/>
    </source>
</evidence>
<evidence type="ECO:0000256" key="7">
    <source>
        <dbReference type="ARBA" id="ARBA00022927"/>
    </source>
</evidence>
<dbReference type="Pfam" id="PF18808">
    <property type="entry name" value="Importin_rep_4"/>
    <property type="match status" value="1"/>
</dbReference>
<keyword evidence="7" id="KW-0653">Protein transport</keyword>
<keyword evidence="8" id="KW-0007">Acetylation</keyword>
<evidence type="ECO:0000256" key="2">
    <source>
        <dbReference type="ARBA" id="ARBA00004496"/>
    </source>
</evidence>
<dbReference type="Ensembl" id="ENSPCOT00000031694.1">
    <property type="protein sequence ID" value="ENSPCOP00000021037.1"/>
    <property type="gene ID" value="ENSPCOG00000022511.1"/>
</dbReference>
<dbReference type="GO" id="GO:0006606">
    <property type="term" value="P:protein import into nucleus"/>
    <property type="evidence" value="ECO:0007669"/>
    <property type="project" value="InterPro"/>
</dbReference>
<comment type="similarity">
    <text evidence="3">Belongs to the importin beta family.</text>
</comment>
<dbReference type="PANTHER" id="PTHR10527">
    <property type="entry name" value="IMPORTIN BETA"/>
    <property type="match status" value="1"/>
</dbReference>
<organism evidence="12 13">
    <name type="scientific">Propithecus coquereli</name>
    <name type="common">Coquerel's sifaka</name>
    <name type="synonym">Propithecus verreauxi coquereli</name>
    <dbReference type="NCBI Taxonomy" id="379532"/>
    <lineage>
        <taxon>Eukaryota</taxon>
        <taxon>Metazoa</taxon>
        <taxon>Chordata</taxon>
        <taxon>Craniata</taxon>
        <taxon>Vertebrata</taxon>
        <taxon>Euteleostomi</taxon>
        <taxon>Mammalia</taxon>
        <taxon>Eutheria</taxon>
        <taxon>Euarchontoglires</taxon>
        <taxon>Primates</taxon>
        <taxon>Strepsirrhini</taxon>
        <taxon>Lemuriformes</taxon>
        <taxon>Indriidae</taxon>
        <taxon>Propithecus</taxon>
    </lineage>
</organism>
<dbReference type="FunFam" id="1.25.10.10:FF:000415">
    <property type="entry name" value="Importin 5"/>
    <property type="match status" value="1"/>
</dbReference>
<sequence length="446" mass="50318">MAAAASAGVPATVSEKQEFYQLLKNLINPSCMVRRQAEEIYENIPGLCKTTFLLDAVRNRRAGYEVRQMAAALLRRLLSSGFEEVYPNLPSDVQRDVKIELILAVKLETHAMTLSETATPMLKKHTNIIAQAVPHILAMMVDLQDDEDWVNADEMEEDDFDSNAVAAESALDRLACGLGGKVVLPMTKEHIMQMLQSPDWKYRHAGLMALSAIGEGCHQQMESILDETVNSVLLFLQDPHPRVRAAACTTLGQMATDFAPNFQKKFHETVIAALLRTMENQGNQRVQSHAASALIIFIEDCPKILLVLYLDSMVKSLHSILVIKLQELIRNGTKLALEQLVTTIASVADTIEEKFVPYYDIFMPSLNHYLNTNLKICSEIVRPCKRLFNVVSSDLKYLETAFSPRNFFLNEVPFPFLIRSRSQESRRWKFFKNFNGKHGISLPNMN</sequence>
<evidence type="ECO:0000313" key="12">
    <source>
        <dbReference type="Ensembl" id="ENSPCOP00000021037.1"/>
    </source>
</evidence>
<dbReference type="InterPro" id="IPR040122">
    <property type="entry name" value="Importin_beta"/>
</dbReference>
<evidence type="ECO:0000256" key="11">
    <source>
        <dbReference type="ARBA" id="ARBA00072607"/>
    </source>
</evidence>
<keyword evidence="4" id="KW-0813">Transport</keyword>
<dbReference type="Pfam" id="PF13513">
    <property type="entry name" value="HEAT_EZ"/>
    <property type="match status" value="1"/>
</dbReference>
<protein>
    <recommendedName>
        <fullName evidence="11">Ran-binding protein 6</fullName>
    </recommendedName>
</protein>
<evidence type="ECO:0000256" key="1">
    <source>
        <dbReference type="ARBA" id="ARBA00004123"/>
    </source>
</evidence>
<dbReference type="Gene3D" id="1.25.10.10">
    <property type="entry name" value="Leucine-rich Repeat Variant"/>
    <property type="match status" value="2"/>
</dbReference>
<keyword evidence="9" id="KW-0539">Nucleus</keyword>
<evidence type="ECO:0000256" key="8">
    <source>
        <dbReference type="ARBA" id="ARBA00022990"/>
    </source>
</evidence>
<evidence type="ECO:0000256" key="6">
    <source>
        <dbReference type="ARBA" id="ARBA00022737"/>
    </source>
</evidence>
<evidence type="ECO:0000256" key="5">
    <source>
        <dbReference type="ARBA" id="ARBA00022490"/>
    </source>
</evidence>
<reference evidence="12" key="1">
    <citation type="submission" date="2025-08" db="UniProtKB">
        <authorList>
            <consortium name="Ensembl"/>
        </authorList>
    </citation>
    <scope>IDENTIFICATION</scope>
</reference>
<dbReference type="GO" id="GO:0005634">
    <property type="term" value="C:nucleus"/>
    <property type="evidence" value="ECO:0007669"/>
    <property type="project" value="UniProtKB-SubCell"/>
</dbReference>
<accession>A0A2K6G483</accession>
<evidence type="ECO:0000313" key="13">
    <source>
        <dbReference type="Proteomes" id="UP000233160"/>
    </source>
</evidence>
<dbReference type="InterPro" id="IPR011989">
    <property type="entry name" value="ARM-like"/>
</dbReference>
<keyword evidence="6" id="KW-0677">Repeat</keyword>
<dbReference type="FunFam" id="1.25.10.10:FF:000473">
    <property type="entry name" value="Uncharacterized protein"/>
    <property type="match status" value="1"/>
</dbReference>
<comment type="subcellular location">
    <subcellularLocation>
        <location evidence="2">Cytoplasm</location>
    </subcellularLocation>
    <subcellularLocation>
        <location evidence="1">Nucleus</location>
    </subcellularLocation>
</comment>
<dbReference type="STRING" id="379532.ENSPCOP00000021037"/>
<keyword evidence="13" id="KW-1185">Reference proteome</keyword>
<dbReference type="InterPro" id="IPR016024">
    <property type="entry name" value="ARM-type_fold"/>
</dbReference>
<evidence type="ECO:0000256" key="3">
    <source>
        <dbReference type="ARBA" id="ARBA00007991"/>
    </source>
</evidence>
<keyword evidence="5" id="KW-0963">Cytoplasm</keyword>
<dbReference type="Proteomes" id="UP000233160">
    <property type="component" value="Unassembled WGS sequence"/>
</dbReference>
<dbReference type="SUPFAM" id="SSF48371">
    <property type="entry name" value="ARM repeat"/>
    <property type="match status" value="1"/>
</dbReference>
<dbReference type="InterPro" id="IPR041653">
    <property type="entry name" value="Importin_rep_4"/>
</dbReference>
<dbReference type="GO" id="GO:0005737">
    <property type="term" value="C:cytoplasm"/>
    <property type="evidence" value="ECO:0007669"/>
    <property type="project" value="UniProtKB-SubCell"/>
</dbReference>
<dbReference type="OMA" id="IQLNKRR"/>
<reference evidence="12" key="2">
    <citation type="submission" date="2025-09" db="UniProtKB">
        <authorList>
            <consortium name="Ensembl"/>
        </authorList>
    </citation>
    <scope>IDENTIFICATION</scope>
</reference>
<evidence type="ECO:0000256" key="9">
    <source>
        <dbReference type="ARBA" id="ARBA00023242"/>
    </source>
</evidence>
<name>A0A2K6G483_PROCO</name>